<keyword evidence="1" id="KW-0175">Coiled coil</keyword>
<gene>
    <name evidence="4" type="ORF">L3X38_024463</name>
</gene>
<dbReference type="PANTHER" id="PTHR35046">
    <property type="entry name" value="ZINC KNUCKLE (CCHC-TYPE) FAMILY PROTEIN"/>
    <property type="match status" value="1"/>
</dbReference>
<evidence type="ECO:0000256" key="2">
    <source>
        <dbReference type="SAM" id="MobiDB-lite"/>
    </source>
</evidence>
<sequence>MVVPENKMVKMVAFRLKVTAAVWWDQLQNSRQRQGKQRVHTWRKMKQLMMDRFLPTDYEQILYRMYIDCAQGNHSVSEYTEEFMRLANLGKLAEEVVAIHDEVKKKLEQANAKYKATANKHRRVKVFQEGNSVMVFLREERFPVDSMRISNTFNVADFYEFREDETLYPEHNSGPSSSQMEGTDVEQMAEWIEEELERRSEKGSSRNLHFWHSSSD</sequence>
<feature type="domain" description="Retrotransposon gag" evidence="3">
    <location>
        <begin position="10"/>
        <end position="89"/>
    </location>
</feature>
<keyword evidence="5" id="KW-1185">Reference proteome</keyword>
<dbReference type="Pfam" id="PF03732">
    <property type="entry name" value="Retrotrans_gag"/>
    <property type="match status" value="1"/>
</dbReference>
<dbReference type="AlphaFoldDB" id="A0AAD4Z666"/>
<feature type="region of interest" description="Disordered" evidence="2">
    <location>
        <begin position="167"/>
        <end position="216"/>
    </location>
</feature>
<dbReference type="Proteomes" id="UP001054821">
    <property type="component" value="Chromosome 4"/>
</dbReference>
<dbReference type="EMBL" id="JAJFAZ020000004">
    <property type="protein sequence ID" value="KAI5334330.1"/>
    <property type="molecule type" value="Genomic_DNA"/>
</dbReference>
<protein>
    <recommendedName>
        <fullName evidence="3">Retrotransposon gag domain-containing protein</fullName>
    </recommendedName>
</protein>
<accession>A0AAD4Z666</accession>
<dbReference type="InterPro" id="IPR005162">
    <property type="entry name" value="Retrotrans_gag_dom"/>
</dbReference>
<evidence type="ECO:0000259" key="3">
    <source>
        <dbReference type="Pfam" id="PF03732"/>
    </source>
</evidence>
<evidence type="ECO:0000256" key="1">
    <source>
        <dbReference type="SAM" id="Coils"/>
    </source>
</evidence>
<proteinExistence type="predicted"/>
<feature type="coiled-coil region" evidence="1">
    <location>
        <begin position="93"/>
        <end position="124"/>
    </location>
</feature>
<dbReference type="PANTHER" id="PTHR35046:SF9">
    <property type="entry name" value="RNA-DIRECTED DNA POLYMERASE"/>
    <property type="match status" value="1"/>
</dbReference>
<evidence type="ECO:0000313" key="5">
    <source>
        <dbReference type="Proteomes" id="UP001054821"/>
    </source>
</evidence>
<organism evidence="4 5">
    <name type="scientific">Prunus dulcis</name>
    <name type="common">Almond</name>
    <name type="synonym">Amygdalus dulcis</name>
    <dbReference type="NCBI Taxonomy" id="3755"/>
    <lineage>
        <taxon>Eukaryota</taxon>
        <taxon>Viridiplantae</taxon>
        <taxon>Streptophyta</taxon>
        <taxon>Embryophyta</taxon>
        <taxon>Tracheophyta</taxon>
        <taxon>Spermatophyta</taxon>
        <taxon>Magnoliopsida</taxon>
        <taxon>eudicotyledons</taxon>
        <taxon>Gunneridae</taxon>
        <taxon>Pentapetalae</taxon>
        <taxon>rosids</taxon>
        <taxon>fabids</taxon>
        <taxon>Rosales</taxon>
        <taxon>Rosaceae</taxon>
        <taxon>Amygdaloideae</taxon>
        <taxon>Amygdaleae</taxon>
        <taxon>Prunus</taxon>
    </lineage>
</organism>
<evidence type="ECO:0000313" key="4">
    <source>
        <dbReference type="EMBL" id="KAI5334330.1"/>
    </source>
</evidence>
<name>A0AAD4Z666_PRUDU</name>
<comment type="caution">
    <text evidence="4">The sequence shown here is derived from an EMBL/GenBank/DDBJ whole genome shotgun (WGS) entry which is preliminary data.</text>
</comment>
<reference evidence="4 5" key="1">
    <citation type="journal article" date="2022" name="G3 (Bethesda)">
        <title>Whole-genome sequence and methylome profiling of the almond [Prunus dulcis (Mill.) D.A. Webb] cultivar 'Nonpareil'.</title>
        <authorList>
            <person name="D'Amico-Willman K.M."/>
            <person name="Ouma W.Z."/>
            <person name="Meulia T."/>
            <person name="Sideli G.M."/>
            <person name="Gradziel T.M."/>
            <person name="Fresnedo-Ramirez J."/>
        </authorList>
    </citation>
    <scope>NUCLEOTIDE SEQUENCE [LARGE SCALE GENOMIC DNA]</scope>
    <source>
        <strain evidence="4">Clone GOH B32 T37-40</strain>
    </source>
</reference>